<keyword evidence="4 11" id="KW-0028">Amino-acid biosynthesis</keyword>
<feature type="binding site" evidence="11">
    <location>
        <position position="153"/>
    </location>
    <ligand>
        <name>ATP</name>
        <dbReference type="ChEBI" id="CHEBI:30616"/>
    </ligand>
</feature>
<gene>
    <name evidence="11" type="primary">aroK</name>
    <name evidence="13" type="ORF">EF834_09900</name>
</gene>
<evidence type="ECO:0000256" key="9">
    <source>
        <dbReference type="ARBA" id="ARBA00023141"/>
    </source>
</evidence>
<sequence length="194" mass="21149">MTPRAVLIGPPGAGKSTIGRRLANALELELLDTDVEIERRVGRTIPEIFAAEGEEYFREVEEQVVAEALESHAGIVSLGGGAILSDRTRSRLAGHTVVYLEISVAEGLKRTGTNTGRPLLTGGDPKARYQALMRRRRPLYRQVASIKVRTDARSPSRVVQQLVKKLTDGSGSGGSTRNDLTRDDLTRDDTEAEQ</sequence>
<dbReference type="AlphaFoldDB" id="A0A3S3CR77"/>
<dbReference type="Gene3D" id="3.40.50.300">
    <property type="entry name" value="P-loop containing nucleotide triphosphate hydrolases"/>
    <property type="match status" value="1"/>
</dbReference>
<evidence type="ECO:0000256" key="12">
    <source>
        <dbReference type="SAM" id="MobiDB-lite"/>
    </source>
</evidence>
<keyword evidence="6 11" id="KW-0547">Nucleotide-binding</keyword>
<dbReference type="GO" id="GO:0000287">
    <property type="term" value="F:magnesium ion binding"/>
    <property type="evidence" value="ECO:0007669"/>
    <property type="project" value="UniProtKB-UniRule"/>
</dbReference>
<dbReference type="PANTHER" id="PTHR21087:SF16">
    <property type="entry name" value="SHIKIMATE KINASE 1, CHLOROPLASTIC"/>
    <property type="match status" value="1"/>
</dbReference>
<comment type="subunit">
    <text evidence="11">Monomer.</text>
</comment>
<dbReference type="Proteomes" id="UP000284333">
    <property type="component" value="Unassembled WGS sequence"/>
</dbReference>
<dbReference type="Pfam" id="PF01202">
    <property type="entry name" value="SKI"/>
    <property type="match status" value="1"/>
</dbReference>
<keyword evidence="14" id="KW-1185">Reference proteome</keyword>
<dbReference type="InterPro" id="IPR023000">
    <property type="entry name" value="Shikimate_kinase_CS"/>
</dbReference>
<evidence type="ECO:0000256" key="3">
    <source>
        <dbReference type="ARBA" id="ARBA00012154"/>
    </source>
</evidence>
<dbReference type="InterPro" id="IPR000623">
    <property type="entry name" value="Shikimate_kinase/TSH1"/>
</dbReference>
<comment type="similarity">
    <text evidence="2 11">Belongs to the shikimate kinase family.</text>
</comment>
<dbReference type="CDD" id="cd00464">
    <property type="entry name" value="SK"/>
    <property type="match status" value="1"/>
</dbReference>
<dbReference type="GO" id="GO:0005829">
    <property type="term" value="C:cytosol"/>
    <property type="evidence" value="ECO:0007669"/>
    <property type="project" value="TreeGrafter"/>
</dbReference>
<comment type="cofactor">
    <cofactor evidence="11">
        <name>Mg(2+)</name>
        <dbReference type="ChEBI" id="CHEBI:18420"/>
    </cofactor>
    <text evidence="11">Binds 1 Mg(2+) ion per subunit.</text>
</comment>
<keyword evidence="11" id="KW-0963">Cytoplasm</keyword>
<keyword evidence="11" id="KW-0460">Magnesium</keyword>
<evidence type="ECO:0000256" key="4">
    <source>
        <dbReference type="ARBA" id="ARBA00022605"/>
    </source>
</evidence>
<evidence type="ECO:0000256" key="1">
    <source>
        <dbReference type="ARBA" id="ARBA00004842"/>
    </source>
</evidence>
<dbReference type="HAMAP" id="MF_00109">
    <property type="entry name" value="Shikimate_kinase"/>
    <property type="match status" value="1"/>
</dbReference>
<dbReference type="GO" id="GO:0009423">
    <property type="term" value="P:chorismate biosynthetic process"/>
    <property type="evidence" value="ECO:0007669"/>
    <property type="project" value="UniProtKB-UniRule"/>
</dbReference>
<evidence type="ECO:0000256" key="2">
    <source>
        <dbReference type="ARBA" id="ARBA00006997"/>
    </source>
</evidence>
<name>A0A3S3CR77_9NOCA</name>
<dbReference type="PANTHER" id="PTHR21087">
    <property type="entry name" value="SHIKIMATE KINASE"/>
    <property type="match status" value="1"/>
</dbReference>
<feature type="binding site" evidence="11">
    <location>
        <position position="117"/>
    </location>
    <ligand>
        <name>ATP</name>
        <dbReference type="ChEBI" id="CHEBI:30616"/>
    </ligand>
</feature>
<accession>A0A3S3CR77</accession>
<dbReference type="EC" id="2.7.1.71" evidence="3 11"/>
<feature type="region of interest" description="Disordered" evidence="12">
    <location>
        <begin position="165"/>
        <end position="194"/>
    </location>
</feature>
<dbReference type="PRINTS" id="PR01100">
    <property type="entry name" value="SHIKIMTKNASE"/>
</dbReference>
<evidence type="ECO:0000256" key="7">
    <source>
        <dbReference type="ARBA" id="ARBA00022777"/>
    </source>
</evidence>
<comment type="pathway">
    <text evidence="1 11">Metabolic intermediate biosynthesis; chorismate biosynthesis; chorismate from D-erythrose 4-phosphate and phosphoenolpyruvate: step 5/7.</text>
</comment>
<reference evidence="13 14" key="1">
    <citation type="submission" date="2018-11" db="EMBL/GenBank/DDBJ databases">
        <title>Rhodococcus spongicola sp. nov. and Rhodococcus xishaensis sp. nov. from marine sponges.</title>
        <authorList>
            <person name="Li L."/>
            <person name="Lin H.W."/>
        </authorList>
    </citation>
    <scope>NUCLEOTIDE SEQUENCE [LARGE SCALE GENOMIC DNA]</scope>
    <source>
        <strain evidence="13 14">LHW50502</strain>
    </source>
</reference>
<evidence type="ECO:0000313" key="14">
    <source>
        <dbReference type="Proteomes" id="UP000284333"/>
    </source>
</evidence>
<keyword evidence="9 11" id="KW-0057">Aromatic amino acid biosynthesis</keyword>
<feature type="binding site" evidence="11">
    <location>
        <position position="16"/>
    </location>
    <ligand>
        <name>Mg(2+)</name>
        <dbReference type="ChEBI" id="CHEBI:18420"/>
    </ligand>
</feature>
<keyword evidence="5 11" id="KW-0808">Transferase</keyword>
<dbReference type="EMBL" id="RKLN01000003">
    <property type="protein sequence ID" value="RVW03739.1"/>
    <property type="molecule type" value="Genomic_DNA"/>
</dbReference>
<dbReference type="SUPFAM" id="SSF52540">
    <property type="entry name" value="P-loop containing nucleoside triphosphate hydrolases"/>
    <property type="match status" value="1"/>
</dbReference>
<keyword evidence="7 11" id="KW-0418">Kinase</keyword>
<organism evidence="13 14">
    <name type="scientific">Rhodococcus spongiicola</name>
    <dbReference type="NCBI Taxonomy" id="2487352"/>
    <lineage>
        <taxon>Bacteria</taxon>
        <taxon>Bacillati</taxon>
        <taxon>Actinomycetota</taxon>
        <taxon>Actinomycetes</taxon>
        <taxon>Mycobacteriales</taxon>
        <taxon>Nocardiaceae</taxon>
        <taxon>Rhodococcus</taxon>
    </lineage>
</organism>
<dbReference type="RefSeq" id="WP_127947029.1">
    <property type="nucleotide sequence ID" value="NZ_RKLN01000003.1"/>
</dbReference>
<evidence type="ECO:0000256" key="8">
    <source>
        <dbReference type="ARBA" id="ARBA00022840"/>
    </source>
</evidence>
<comment type="caution">
    <text evidence="13">The sequence shown here is derived from an EMBL/GenBank/DDBJ whole genome shotgun (WGS) entry which is preliminary data.</text>
</comment>
<dbReference type="PROSITE" id="PS01128">
    <property type="entry name" value="SHIKIMATE_KINASE"/>
    <property type="match status" value="1"/>
</dbReference>
<dbReference type="UniPathway" id="UPA00053">
    <property type="reaction ID" value="UER00088"/>
</dbReference>
<dbReference type="InterPro" id="IPR027417">
    <property type="entry name" value="P-loop_NTPase"/>
</dbReference>
<feature type="binding site" evidence="11">
    <location>
        <position position="80"/>
    </location>
    <ligand>
        <name>substrate</name>
    </ligand>
</feature>
<dbReference type="GO" id="GO:0008652">
    <property type="term" value="P:amino acid biosynthetic process"/>
    <property type="evidence" value="ECO:0007669"/>
    <property type="project" value="UniProtKB-KW"/>
</dbReference>
<dbReference type="OrthoDB" id="9800332at2"/>
<keyword evidence="8 11" id="KW-0067">ATP-binding</keyword>
<comment type="catalytic activity">
    <reaction evidence="10 11">
        <text>shikimate + ATP = 3-phosphoshikimate + ADP + H(+)</text>
        <dbReference type="Rhea" id="RHEA:13121"/>
        <dbReference type="ChEBI" id="CHEBI:15378"/>
        <dbReference type="ChEBI" id="CHEBI:30616"/>
        <dbReference type="ChEBI" id="CHEBI:36208"/>
        <dbReference type="ChEBI" id="CHEBI:145989"/>
        <dbReference type="ChEBI" id="CHEBI:456216"/>
        <dbReference type="EC" id="2.7.1.71"/>
    </reaction>
</comment>
<comment type="function">
    <text evidence="11">Catalyzes the specific phosphorylation of the 3-hydroxyl group of shikimic acid using ATP as a cosubstrate.</text>
</comment>
<feature type="binding site" evidence="11">
    <location>
        <position position="136"/>
    </location>
    <ligand>
        <name>substrate</name>
    </ligand>
</feature>
<feature type="binding site" evidence="11">
    <location>
        <begin position="12"/>
        <end position="17"/>
    </location>
    <ligand>
        <name>ATP</name>
        <dbReference type="ChEBI" id="CHEBI:30616"/>
    </ligand>
</feature>
<evidence type="ECO:0000256" key="6">
    <source>
        <dbReference type="ARBA" id="ARBA00022741"/>
    </source>
</evidence>
<comment type="subcellular location">
    <subcellularLocation>
        <location evidence="11">Cytoplasm</location>
    </subcellularLocation>
</comment>
<protein>
    <recommendedName>
        <fullName evidence="3 11">Shikimate kinase</fullName>
        <shortName evidence="11">SK</shortName>
        <ecNumber evidence="3 11">2.7.1.71</ecNumber>
    </recommendedName>
</protein>
<dbReference type="GO" id="GO:0004765">
    <property type="term" value="F:shikimate kinase activity"/>
    <property type="evidence" value="ECO:0007669"/>
    <property type="project" value="UniProtKB-UniRule"/>
</dbReference>
<dbReference type="GO" id="GO:0005524">
    <property type="term" value="F:ATP binding"/>
    <property type="evidence" value="ECO:0007669"/>
    <property type="project" value="UniProtKB-UniRule"/>
</dbReference>
<feature type="binding site" evidence="11">
    <location>
        <position position="58"/>
    </location>
    <ligand>
        <name>substrate</name>
    </ligand>
</feature>
<evidence type="ECO:0000256" key="11">
    <source>
        <dbReference type="HAMAP-Rule" id="MF_00109"/>
    </source>
</evidence>
<proteinExistence type="inferred from homology"/>
<evidence type="ECO:0000256" key="10">
    <source>
        <dbReference type="ARBA" id="ARBA00048567"/>
    </source>
</evidence>
<evidence type="ECO:0000313" key="13">
    <source>
        <dbReference type="EMBL" id="RVW03739.1"/>
    </source>
</evidence>
<feature type="binding site" evidence="11">
    <location>
        <position position="34"/>
    </location>
    <ligand>
        <name>substrate</name>
    </ligand>
</feature>
<dbReference type="InterPro" id="IPR031322">
    <property type="entry name" value="Shikimate/glucono_kinase"/>
</dbReference>
<evidence type="ECO:0000256" key="5">
    <source>
        <dbReference type="ARBA" id="ARBA00022679"/>
    </source>
</evidence>
<feature type="compositionally biased region" description="Basic and acidic residues" evidence="12">
    <location>
        <begin position="179"/>
        <end position="194"/>
    </location>
</feature>
<keyword evidence="11" id="KW-0479">Metal-binding</keyword>
<dbReference type="GO" id="GO:0009073">
    <property type="term" value="P:aromatic amino acid family biosynthetic process"/>
    <property type="evidence" value="ECO:0007669"/>
    <property type="project" value="UniProtKB-KW"/>
</dbReference>